<dbReference type="FunFam" id="3.40.309.10:FF:000012">
    <property type="entry name" value="Betaine aldehyde dehydrogenase"/>
    <property type="match status" value="1"/>
</dbReference>
<evidence type="ECO:0000256" key="2">
    <source>
        <dbReference type="ARBA" id="ARBA00023002"/>
    </source>
</evidence>
<dbReference type="FunFam" id="3.40.605.10:FF:000007">
    <property type="entry name" value="NAD/NADP-dependent betaine aldehyde dehydrogenase"/>
    <property type="match status" value="1"/>
</dbReference>
<accession>A0A163L0F2</accession>
<feature type="region of interest" description="Disordered" evidence="7">
    <location>
        <begin position="500"/>
        <end position="594"/>
    </location>
</feature>
<evidence type="ECO:0000256" key="6">
    <source>
        <dbReference type="RuleBase" id="RU003345"/>
    </source>
</evidence>
<evidence type="ECO:0000313" key="9">
    <source>
        <dbReference type="EMBL" id="KZM27398.1"/>
    </source>
</evidence>
<feature type="active site" evidence="5">
    <location>
        <position position="266"/>
    </location>
</feature>
<dbReference type="STRING" id="5454.A0A163L0F2"/>
<evidence type="ECO:0000256" key="4">
    <source>
        <dbReference type="ARBA" id="ARBA00049194"/>
    </source>
</evidence>
<evidence type="ECO:0000256" key="5">
    <source>
        <dbReference type="PROSITE-ProRule" id="PRU10007"/>
    </source>
</evidence>
<keyword evidence="10" id="KW-1185">Reference proteome</keyword>
<dbReference type="Gene3D" id="3.40.309.10">
    <property type="entry name" value="Aldehyde Dehydrogenase, Chain A, domain 2"/>
    <property type="match status" value="1"/>
</dbReference>
<dbReference type="InterPro" id="IPR015590">
    <property type="entry name" value="Aldehyde_DH_dom"/>
</dbReference>
<comment type="caution">
    <text evidence="9">The sequence shown here is derived from an EMBL/GenBank/DDBJ whole genome shotgun (WGS) entry which is preliminary data.</text>
</comment>
<feature type="compositionally biased region" description="Polar residues" evidence="7">
    <location>
        <begin position="555"/>
        <end position="565"/>
    </location>
</feature>
<dbReference type="InterPro" id="IPR016162">
    <property type="entry name" value="Ald_DH_N"/>
</dbReference>
<dbReference type="EC" id="1.2.1.3" evidence="3"/>
<dbReference type="PROSITE" id="PS00687">
    <property type="entry name" value="ALDEHYDE_DEHYDR_GLU"/>
    <property type="match status" value="1"/>
</dbReference>
<evidence type="ECO:0000256" key="3">
    <source>
        <dbReference type="ARBA" id="ARBA00024226"/>
    </source>
</evidence>
<feature type="domain" description="Aldehyde dehydrogenase" evidence="8">
    <location>
        <begin position="12"/>
        <end position="490"/>
    </location>
</feature>
<evidence type="ECO:0000256" key="7">
    <source>
        <dbReference type="SAM" id="MobiDB-lite"/>
    </source>
</evidence>
<evidence type="ECO:0000259" key="8">
    <source>
        <dbReference type="Pfam" id="PF00171"/>
    </source>
</evidence>
<reference evidence="9 10" key="1">
    <citation type="journal article" date="2016" name="Sci. Rep.">
        <title>Draft genome sequencing and secretome analysis of fungal phytopathogen Ascochyta rabiei provides insight into the necrotrophic effector repertoire.</title>
        <authorList>
            <person name="Verma S."/>
            <person name="Gazara R.K."/>
            <person name="Nizam S."/>
            <person name="Parween S."/>
            <person name="Chattopadhyay D."/>
            <person name="Verma P.K."/>
        </authorList>
    </citation>
    <scope>NUCLEOTIDE SEQUENCE [LARGE SCALE GENOMIC DNA]</scope>
    <source>
        <strain evidence="9 10">ArDII</strain>
    </source>
</reference>
<comment type="catalytic activity">
    <reaction evidence="4">
        <text>an aldehyde + NAD(+) + H2O = a carboxylate + NADH + 2 H(+)</text>
        <dbReference type="Rhea" id="RHEA:16185"/>
        <dbReference type="ChEBI" id="CHEBI:15377"/>
        <dbReference type="ChEBI" id="CHEBI:15378"/>
        <dbReference type="ChEBI" id="CHEBI:17478"/>
        <dbReference type="ChEBI" id="CHEBI:29067"/>
        <dbReference type="ChEBI" id="CHEBI:57540"/>
        <dbReference type="ChEBI" id="CHEBI:57945"/>
        <dbReference type="EC" id="1.2.1.3"/>
    </reaction>
</comment>
<dbReference type="SUPFAM" id="SSF53720">
    <property type="entry name" value="ALDH-like"/>
    <property type="match status" value="1"/>
</dbReference>
<dbReference type="Pfam" id="PF00171">
    <property type="entry name" value="Aldedh"/>
    <property type="match status" value="1"/>
</dbReference>
<dbReference type="PANTHER" id="PTHR11699">
    <property type="entry name" value="ALDEHYDE DEHYDROGENASE-RELATED"/>
    <property type="match status" value="1"/>
</dbReference>
<dbReference type="PROSITE" id="PS00070">
    <property type="entry name" value="ALDEHYDE_DEHYDR_CYS"/>
    <property type="match status" value="1"/>
</dbReference>
<comment type="similarity">
    <text evidence="1 6">Belongs to the aldehyde dehydrogenase family.</text>
</comment>
<gene>
    <name evidence="9" type="ORF">ST47_g1464</name>
</gene>
<dbReference type="Proteomes" id="UP000076837">
    <property type="component" value="Unassembled WGS sequence"/>
</dbReference>
<evidence type="ECO:0000256" key="1">
    <source>
        <dbReference type="ARBA" id="ARBA00009986"/>
    </source>
</evidence>
<dbReference type="InterPro" id="IPR016160">
    <property type="entry name" value="Ald_DH_CS_CYS"/>
</dbReference>
<sequence length="1282" mass="143860">MVHKQLFINNEYVDATSGDTVSIYNPHDESLVADGIQVASQEDVDKAVSAARTAFKGEWSKWTPQQRSEAMLRFADLTEKHADELALWETKSMGQPINVAKFVYALFGKVFRYYAGWTDKLPGEAWTEDEEGMYKIIQYDPIGVCAGIGAWNGSGIFFAFKVAAALAAGCTFIYKASEKSPVGILQLGEFIKEAGFPPGVVNILTGDGKVGAALASHMDINKISFTGSAPAGKKVQELAAKRHVTRRTLKPRADLVLSNLKRVTLELGGKSPSLIFADANIENALQHHSQNFLFNSGQVCVAASRTFVHEDIAESFIHELKTRFEQLAHTMGQPTDSNTFLGPLADGQQFERVMSFLEIGKKEAELVTGGARQGENGWYVQPTIFLNPKDDARIYREEIFGPVLTIRTFKTEEEAIKLANDTSFGLSSCIFTASIPRALRIAKQLEAGNVNINTSQVFSANIPFGGAKQSGFGREGGRLGLMNYVEAKTISIKSLKLHCPSAEGLPSEPSPVSPTMDPNPFEHADTEWSDEEELIPRRRRRTQYVPPPVKVTRGADTSSEGSSELSPERFSKSGSPLIPPKSPSRPDVRPGGSQDDLVQRFYQVTRERDALRKELQRKSMGPNGIPARDSTVFKSEEKTLIEELQALRYEIRVWSEEYFSGPTSSRSKRPHFHAAKDLFGGLTDNYAIYLKHPDDRPLLVQAYIWSTLQKKIFNNFQKGSGYVWAGKLGDKKLRPINDTLRKAVRNEAQAEEYHQWRSLTVNLLVPQEDGKWRPTFDAAPVLKRISRICSRMRRKLRPYSTRSLRDSKEQLSTIISASVALDLKMKRQRADYRFVTFTGGKPNQFWGYGFYDSEMEDVYEDSEDSESGERGYEDRQSVKGRRVELALAPALERCGNANGHVFDQSFILVKADVSLQEVGEMQGSVHTLIQPPLLKRTKDTRNQYRIGYDWQLLLRRTLNRTLAHQPSHMLNITFAATVLQARQLRAFCKKQQYMCSHLNTDQDAMSRLAPFRFLDLPKELRFIIYENLSISTKECRLLPSESGFHIEQQSTKLHNSQPAITISLLTLPVQILSTCTLIHSEAVPFLSRKLDKISETIPKIIIDAECLYTFAFHSTQDLLHAILDNLNQHPFFARGPATTSSAPKETEPRPQYPQQVHQWLVQTSHLLLSQPPTLSPLSGFMGTRTYPTVRLVIEVPRVWRNCAYRGLAIEPRVHDGTQPLYSASVTSRLSEVYSGLAEYTKGLKHVKSAAIVFAQEDERVLTREGLVVRKTAALDFGICRMG</sequence>
<dbReference type="InterPro" id="IPR029510">
    <property type="entry name" value="Ald_DH_CS_GLU"/>
</dbReference>
<name>A0A163L0F2_DIDRA</name>
<proteinExistence type="inferred from homology"/>
<dbReference type="EMBL" id="JYNV01000066">
    <property type="protein sequence ID" value="KZM27398.1"/>
    <property type="molecule type" value="Genomic_DNA"/>
</dbReference>
<organism evidence="9 10">
    <name type="scientific">Didymella rabiei</name>
    <name type="common">Chickpea ascochyta blight fungus</name>
    <name type="synonym">Mycosphaerella rabiei</name>
    <dbReference type="NCBI Taxonomy" id="5454"/>
    <lineage>
        <taxon>Eukaryota</taxon>
        <taxon>Fungi</taxon>
        <taxon>Dikarya</taxon>
        <taxon>Ascomycota</taxon>
        <taxon>Pezizomycotina</taxon>
        <taxon>Dothideomycetes</taxon>
        <taxon>Pleosporomycetidae</taxon>
        <taxon>Pleosporales</taxon>
        <taxon>Pleosporineae</taxon>
        <taxon>Didymellaceae</taxon>
        <taxon>Ascochyta</taxon>
    </lineage>
</organism>
<dbReference type="GO" id="GO:0004029">
    <property type="term" value="F:aldehyde dehydrogenase (NAD+) activity"/>
    <property type="evidence" value="ECO:0007669"/>
    <property type="project" value="UniProtKB-EC"/>
</dbReference>
<dbReference type="InterPro" id="IPR016161">
    <property type="entry name" value="Ald_DH/histidinol_DH"/>
</dbReference>
<dbReference type="InterPro" id="IPR016163">
    <property type="entry name" value="Ald_DH_C"/>
</dbReference>
<keyword evidence="2 6" id="KW-0560">Oxidoreductase</keyword>
<dbReference type="Gene3D" id="3.40.605.10">
    <property type="entry name" value="Aldehyde Dehydrogenase, Chain A, domain 1"/>
    <property type="match status" value="1"/>
</dbReference>
<evidence type="ECO:0000313" key="10">
    <source>
        <dbReference type="Proteomes" id="UP000076837"/>
    </source>
</evidence>
<protein>
    <recommendedName>
        <fullName evidence="3">aldehyde dehydrogenase (NAD(+))</fullName>
        <ecNumber evidence="3">1.2.1.3</ecNumber>
    </recommendedName>
</protein>